<dbReference type="SMART" id="SM00530">
    <property type="entry name" value="HTH_XRE"/>
    <property type="match status" value="1"/>
</dbReference>
<dbReference type="SUPFAM" id="SSF47413">
    <property type="entry name" value="lambda repressor-like DNA-binding domains"/>
    <property type="match status" value="1"/>
</dbReference>
<dbReference type="CDD" id="cd00093">
    <property type="entry name" value="HTH_XRE"/>
    <property type="match status" value="1"/>
</dbReference>
<organism evidence="3 4">
    <name type="scientific">Conchiformibius steedae</name>
    <dbReference type="NCBI Taxonomy" id="153493"/>
    <lineage>
        <taxon>Bacteria</taxon>
        <taxon>Pseudomonadati</taxon>
        <taxon>Pseudomonadota</taxon>
        <taxon>Betaproteobacteria</taxon>
        <taxon>Neisseriales</taxon>
        <taxon>Neisseriaceae</taxon>
        <taxon>Conchiformibius</taxon>
    </lineage>
</organism>
<dbReference type="OrthoDB" id="8611903at2"/>
<accession>A0A3P2A9P2</accession>
<dbReference type="Gene3D" id="1.10.260.40">
    <property type="entry name" value="lambda repressor-like DNA-binding domains"/>
    <property type="match status" value="1"/>
</dbReference>
<dbReference type="InterPro" id="IPR001387">
    <property type="entry name" value="Cro/C1-type_HTH"/>
</dbReference>
<dbReference type="GO" id="GO:0003677">
    <property type="term" value="F:DNA binding"/>
    <property type="evidence" value="ECO:0007669"/>
    <property type="project" value="UniProtKB-KW"/>
</dbReference>
<dbReference type="PANTHER" id="PTHR46558">
    <property type="entry name" value="TRACRIPTIONAL REGULATORY PROTEIN-RELATED-RELATED"/>
    <property type="match status" value="1"/>
</dbReference>
<dbReference type="Pfam" id="PF01381">
    <property type="entry name" value="HTH_3"/>
    <property type="match status" value="1"/>
</dbReference>
<keyword evidence="4" id="KW-1185">Reference proteome</keyword>
<evidence type="ECO:0000313" key="4">
    <source>
        <dbReference type="Proteomes" id="UP000269923"/>
    </source>
</evidence>
<proteinExistence type="predicted"/>
<dbReference type="Proteomes" id="UP000269923">
    <property type="component" value="Unassembled WGS sequence"/>
</dbReference>
<gene>
    <name evidence="3" type="ORF">EII21_01305</name>
</gene>
<comment type="caution">
    <text evidence="3">The sequence shown here is derived from an EMBL/GenBank/DDBJ whole genome shotgun (WGS) entry which is preliminary data.</text>
</comment>
<feature type="domain" description="HTH cro/C1-type" evidence="2">
    <location>
        <begin position="7"/>
        <end position="61"/>
    </location>
</feature>
<reference evidence="3 4" key="1">
    <citation type="submission" date="2018-11" db="EMBL/GenBank/DDBJ databases">
        <title>Genomes From Bacteria Associated with the Canine Oral Cavity: a Test Case for Automated Genome-Based Taxonomic Assignment.</title>
        <authorList>
            <person name="Coil D.A."/>
            <person name="Jospin G."/>
            <person name="Darling A.E."/>
            <person name="Wallis C."/>
            <person name="Davis I.J."/>
            <person name="Harris S."/>
            <person name="Eisen J.A."/>
            <person name="Holcombe L.J."/>
            <person name="O'Flynn C."/>
        </authorList>
    </citation>
    <scope>NUCLEOTIDE SEQUENCE [LARGE SCALE GENOMIC DNA]</scope>
    <source>
        <strain evidence="3 4">COT-280</strain>
    </source>
</reference>
<dbReference type="AlphaFoldDB" id="A0A3P2A9P2"/>
<dbReference type="RefSeq" id="WP_124793866.1">
    <property type="nucleotide sequence ID" value="NZ_RQYC01000001.1"/>
</dbReference>
<evidence type="ECO:0000256" key="1">
    <source>
        <dbReference type="ARBA" id="ARBA00023125"/>
    </source>
</evidence>
<dbReference type="PANTHER" id="PTHR46558:SF4">
    <property type="entry name" value="DNA-BIDING PHAGE PROTEIN"/>
    <property type="match status" value="1"/>
</dbReference>
<evidence type="ECO:0000313" key="3">
    <source>
        <dbReference type="EMBL" id="RRD91688.1"/>
    </source>
</evidence>
<protein>
    <submittedName>
        <fullName evidence="3">XRE family transcriptional regulator</fullName>
    </submittedName>
</protein>
<dbReference type="InterPro" id="IPR010982">
    <property type="entry name" value="Lambda_DNA-bd_dom_sf"/>
</dbReference>
<sequence length="139" mass="16435">MTIQDKIRIWREIKQWSQEEMAEKMKMSPSGYAKIERGETRLHLEKLQQIAQIFNIDVWELLGTENKHINFSMNESDYAQSTGISVYQNNYYGNEACHAENALLKQTISHKDEIIRQQERELNTLREVLALLQKQIHKS</sequence>
<dbReference type="EMBL" id="RQYC01000001">
    <property type="protein sequence ID" value="RRD91688.1"/>
    <property type="molecule type" value="Genomic_DNA"/>
</dbReference>
<keyword evidence="1" id="KW-0238">DNA-binding</keyword>
<dbReference type="PROSITE" id="PS50943">
    <property type="entry name" value="HTH_CROC1"/>
    <property type="match status" value="1"/>
</dbReference>
<name>A0A3P2A9P2_9NEIS</name>
<evidence type="ECO:0000259" key="2">
    <source>
        <dbReference type="PROSITE" id="PS50943"/>
    </source>
</evidence>